<feature type="chain" id="PRO_5007873136" evidence="1">
    <location>
        <begin position="22"/>
        <end position="154"/>
    </location>
</feature>
<protein>
    <submittedName>
        <fullName evidence="2">Uncharacterized protein</fullName>
    </submittedName>
</protein>
<accession>A0A166F938</accession>
<feature type="signal peptide" evidence="1">
    <location>
        <begin position="1"/>
        <end position="21"/>
    </location>
</feature>
<evidence type="ECO:0000313" key="2">
    <source>
        <dbReference type="EMBL" id="KZT40408.1"/>
    </source>
</evidence>
<dbReference type="EMBL" id="KV428033">
    <property type="protein sequence ID" value="KZT40408.1"/>
    <property type="molecule type" value="Genomic_DNA"/>
</dbReference>
<reference evidence="2 3" key="1">
    <citation type="journal article" date="2016" name="Mol. Biol. Evol.">
        <title>Comparative Genomics of Early-Diverging Mushroom-Forming Fungi Provides Insights into the Origins of Lignocellulose Decay Capabilities.</title>
        <authorList>
            <person name="Nagy L.G."/>
            <person name="Riley R."/>
            <person name="Tritt A."/>
            <person name="Adam C."/>
            <person name="Daum C."/>
            <person name="Floudas D."/>
            <person name="Sun H."/>
            <person name="Yadav J.S."/>
            <person name="Pangilinan J."/>
            <person name="Larsson K.H."/>
            <person name="Matsuura K."/>
            <person name="Barry K."/>
            <person name="Labutti K."/>
            <person name="Kuo R."/>
            <person name="Ohm R.A."/>
            <person name="Bhattacharya S.S."/>
            <person name="Shirouzu T."/>
            <person name="Yoshinaga Y."/>
            <person name="Martin F.M."/>
            <person name="Grigoriev I.V."/>
            <person name="Hibbett D.S."/>
        </authorList>
    </citation>
    <scope>NUCLEOTIDE SEQUENCE [LARGE SCALE GENOMIC DNA]</scope>
    <source>
        <strain evidence="2 3">HHB10207 ss-3</strain>
    </source>
</reference>
<proteinExistence type="predicted"/>
<gene>
    <name evidence="2" type="ORF">SISSUDRAFT_1044316</name>
</gene>
<dbReference type="Proteomes" id="UP000076798">
    <property type="component" value="Unassembled WGS sequence"/>
</dbReference>
<dbReference type="AlphaFoldDB" id="A0A166F938"/>
<name>A0A166F938_9AGAM</name>
<dbReference type="OrthoDB" id="2955493at2759"/>
<keyword evidence="1" id="KW-0732">Signal</keyword>
<organism evidence="2 3">
    <name type="scientific">Sistotremastrum suecicum HHB10207 ss-3</name>
    <dbReference type="NCBI Taxonomy" id="1314776"/>
    <lineage>
        <taxon>Eukaryota</taxon>
        <taxon>Fungi</taxon>
        <taxon>Dikarya</taxon>
        <taxon>Basidiomycota</taxon>
        <taxon>Agaricomycotina</taxon>
        <taxon>Agaricomycetes</taxon>
        <taxon>Sistotremastrales</taxon>
        <taxon>Sistotremastraceae</taxon>
        <taxon>Sistotremastrum</taxon>
    </lineage>
</organism>
<keyword evidence="3" id="KW-1185">Reference proteome</keyword>
<evidence type="ECO:0000313" key="3">
    <source>
        <dbReference type="Proteomes" id="UP000076798"/>
    </source>
</evidence>
<sequence>MFKLSNLFVLSVVLCAFVASATPLDARAPELVEVPDVHVTEFEAADAIEVLLGEFEKRSPNDGLHALVARANPDACFCKAKNCASGCKCTALNGLTAYKCYTPGYTFDSVYISDSKNAGLPYSVYVGACASGTRIPKENTCYNISPATSLFYKS</sequence>
<evidence type="ECO:0000256" key="1">
    <source>
        <dbReference type="SAM" id="SignalP"/>
    </source>
</evidence>